<sequence>MAAAMTEKISFFDELELVGHAPDGVEGVAMIKQENPDLVLMDIQMPHMDGIDATLQVKSFAPHVKVIITTVMDDNEHIFHAIKAGADGYLLKDADPGMLRDAVLEVMEGGAPMSPNVARKALTLLRTGAEPERHSSDRDLLSSRETEILKELSKGSVYTEVAESLFIAPSTVRKHVENIYKKLQVHSKIEAIDLARRKGLF</sequence>
<dbReference type="GO" id="GO:0003677">
    <property type="term" value="F:DNA binding"/>
    <property type="evidence" value="ECO:0007669"/>
    <property type="project" value="UniProtKB-KW"/>
</dbReference>
<dbReference type="SUPFAM" id="SSF46894">
    <property type="entry name" value="C-terminal effector domain of the bipartite response regulators"/>
    <property type="match status" value="1"/>
</dbReference>
<dbReference type="CDD" id="cd17535">
    <property type="entry name" value="REC_NarL-like"/>
    <property type="match status" value="1"/>
</dbReference>
<keyword evidence="1 3" id="KW-0597">Phosphoprotein</keyword>
<dbReference type="InterPro" id="IPR039420">
    <property type="entry name" value="WalR-like"/>
</dbReference>
<reference evidence="6 7" key="1">
    <citation type="submission" date="2019-09" db="EMBL/GenBank/DDBJ databases">
        <title>Genomes of family Cryomorphaceae.</title>
        <authorList>
            <person name="Bowman J.P."/>
        </authorList>
    </citation>
    <scope>NUCLEOTIDE SEQUENCE [LARGE SCALE GENOMIC DNA]</scope>
    <source>
        <strain evidence="6 7">LMG 25704</strain>
    </source>
</reference>
<dbReference type="GO" id="GO:0006355">
    <property type="term" value="P:regulation of DNA-templated transcription"/>
    <property type="evidence" value="ECO:0007669"/>
    <property type="project" value="InterPro"/>
</dbReference>
<dbReference type="PROSITE" id="PS00622">
    <property type="entry name" value="HTH_LUXR_1"/>
    <property type="match status" value="1"/>
</dbReference>
<feature type="modified residue" description="4-aspartylphosphate" evidence="3">
    <location>
        <position position="42"/>
    </location>
</feature>
<evidence type="ECO:0000256" key="3">
    <source>
        <dbReference type="PROSITE-ProRule" id="PRU00169"/>
    </source>
</evidence>
<dbReference type="InterPro" id="IPR016032">
    <property type="entry name" value="Sig_transdc_resp-reg_C-effctor"/>
</dbReference>
<dbReference type="PROSITE" id="PS50043">
    <property type="entry name" value="HTH_LUXR_2"/>
    <property type="match status" value="1"/>
</dbReference>
<dbReference type="InterPro" id="IPR011006">
    <property type="entry name" value="CheY-like_superfamily"/>
</dbReference>
<dbReference type="Pfam" id="PF00196">
    <property type="entry name" value="GerE"/>
    <property type="match status" value="1"/>
</dbReference>
<keyword evidence="7" id="KW-1185">Reference proteome</keyword>
<dbReference type="CDD" id="cd06170">
    <property type="entry name" value="LuxR_C_like"/>
    <property type="match status" value="1"/>
</dbReference>
<dbReference type="OrthoDB" id="9797341at2"/>
<feature type="domain" description="HTH luxR-type" evidence="4">
    <location>
        <begin position="134"/>
        <end position="199"/>
    </location>
</feature>
<dbReference type="PANTHER" id="PTHR43214">
    <property type="entry name" value="TWO-COMPONENT RESPONSE REGULATOR"/>
    <property type="match status" value="1"/>
</dbReference>
<dbReference type="InterPro" id="IPR000792">
    <property type="entry name" value="Tscrpt_reg_LuxR_C"/>
</dbReference>
<organism evidence="6 7">
    <name type="scientific">Phaeocystidibacter luteus</name>
    <dbReference type="NCBI Taxonomy" id="911197"/>
    <lineage>
        <taxon>Bacteria</taxon>
        <taxon>Pseudomonadati</taxon>
        <taxon>Bacteroidota</taxon>
        <taxon>Flavobacteriia</taxon>
        <taxon>Flavobacteriales</taxon>
        <taxon>Phaeocystidibacteraceae</taxon>
        <taxon>Phaeocystidibacter</taxon>
    </lineage>
</organism>
<comment type="caution">
    <text evidence="6">The sequence shown here is derived from an EMBL/GenBank/DDBJ whole genome shotgun (WGS) entry which is preliminary data.</text>
</comment>
<evidence type="ECO:0000313" key="7">
    <source>
        <dbReference type="Proteomes" id="UP000468650"/>
    </source>
</evidence>
<dbReference type="InterPro" id="IPR058245">
    <property type="entry name" value="NreC/VraR/RcsB-like_REC"/>
</dbReference>
<accession>A0A6N6RL99</accession>
<evidence type="ECO:0000259" key="4">
    <source>
        <dbReference type="PROSITE" id="PS50043"/>
    </source>
</evidence>
<dbReference type="SMART" id="SM00448">
    <property type="entry name" value="REC"/>
    <property type="match status" value="1"/>
</dbReference>
<dbReference type="Pfam" id="PF00072">
    <property type="entry name" value="Response_reg"/>
    <property type="match status" value="1"/>
</dbReference>
<dbReference type="PROSITE" id="PS50110">
    <property type="entry name" value="RESPONSE_REGULATORY"/>
    <property type="match status" value="1"/>
</dbReference>
<dbReference type="AlphaFoldDB" id="A0A6N6RL99"/>
<dbReference type="Proteomes" id="UP000468650">
    <property type="component" value="Unassembled WGS sequence"/>
</dbReference>
<evidence type="ECO:0000259" key="5">
    <source>
        <dbReference type="PROSITE" id="PS50110"/>
    </source>
</evidence>
<name>A0A6N6RL99_9FLAO</name>
<keyword evidence="2" id="KW-0238">DNA-binding</keyword>
<dbReference type="InterPro" id="IPR001789">
    <property type="entry name" value="Sig_transdc_resp-reg_receiver"/>
</dbReference>
<evidence type="ECO:0000313" key="6">
    <source>
        <dbReference type="EMBL" id="KAB2814121.1"/>
    </source>
</evidence>
<dbReference type="SMART" id="SM00421">
    <property type="entry name" value="HTH_LUXR"/>
    <property type="match status" value="1"/>
</dbReference>
<gene>
    <name evidence="6" type="ORF">F8C67_04450</name>
</gene>
<dbReference type="SUPFAM" id="SSF52172">
    <property type="entry name" value="CheY-like"/>
    <property type="match status" value="1"/>
</dbReference>
<evidence type="ECO:0000256" key="1">
    <source>
        <dbReference type="ARBA" id="ARBA00022553"/>
    </source>
</evidence>
<evidence type="ECO:0000256" key="2">
    <source>
        <dbReference type="ARBA" id="ARBA00023125"/>
    </source>
</evidence>
<protein>
    <submittedName>
        <fullName evidence="6">Response regulator transcription factor</fullName>
    </submittedName>
</protein>
<proteinExistence type="predicted"/>
<dbReference type="Gene3D" id="3.40.50.2300">
    <property type="match status" value="1"/>
</dbReference>
<dbReference type="EMBL" id="WBVO01000002">
    <property type="protein sequence ID" value="KAB2814121.1"/>
    <property type="molecule type" value="Genomic_DNA"/>
</dbReference>
<feature type="domain" description="Response regulatory" evidence="5">
    <location>
        <begin position="1"/>
        <end position="107"/>
    </location>
</feature>
<dbReference type="PRINTS" id="PR00038">
    <property type="entry name" value="HTHLUXR"/>
</dbReference>
<dbReference type="GO" id="GO:0000160">
    <property type="term" value="P:phosphorelay signal transduction system"/>
    <property type="evidence" value="ECO:0007669"/>
    <property type="project" value="InterPro"/>
</dbReference>